<evidence type="ECO:0000256" key="1">
    <source>
        <dbReference type="SAM" id="Phobius"/>
    </source>
</evidence>
<reference evidence="2 3" key="1">
    <citation type="journal article" date="2019" name="Int. J. Syst. Evol. Microbiol.">
        <title>The Global Catalogue of Microorganisms (GCM) 10K type strain sequencing project: providing services to taxonomists for standard genome sequencing and annotation.</title>
        <authorList>
            <consortium name="The Broad Institute Genomics Platform"/>
            <consortium name="The Broad Institute Genome Sequencing Center for Infectious Disease"/>
            <person name="Wu L."/>
            <person name="Ma J."/>
        </authorList>
    </citation>
    <scope>NUCLEOTIDE SEQUENCE [LARGE SCALE GENOMIC DNA]</scope>
    <source>
        <strain evidence="2 3">JCM 16114</strain>
    </source>
</reference>
<dbReference type="RefSeq" id="WP_344491863.1">
    <property type="nucleotide sequence ID" value="NZ_BAAAQX010000040.1"/>
</dbReference>
<feature type="transmembrane region" description="Helical" evidence="1">
    <location>
        <begin position="81"/>
        <end position="103"/>
    </location>
</feature>
<keyword evidence="1" id="KW-0472">Membrane</keyword>
<proteinExistence type="predicted"/>
<dbReference type="Proteomes" id="UP001499843">
    <property type="component" value="Unassembled WGS sequence"/>
</dbReference>
<dbReference type="EMBL" id="BAAAQX010000040">
    <property type="protein sequence ID" value="GAA2214405.1"/>
    <property type="molecule type" value="Genomic_DNA"/>
</dbReference>
<organism evidence="2 3">
    <name type="scientific">Nonomuraea monospora</name>
    <dbReference type="NCBI Taxonomy" id="568818"/>
    <lineage>
        <taxon>Bacteria</taxon>
        <taxon>Bacillati</taxon>
        <taxon>Actinomycetota</taxon>
        <taxon>Actinomycetes</taxon>
        <taxon>Streptosporangiales</taxon>
        <taxon>Streptosporangiaceae</taxon>
        <taxon>Nonomuraea</taxon>
    </lineage>
</organism>
<comment type="caution">
    <text evidence="2">The sequence shown here is derived from an EMBL/GenBank/DDBJ whole genome shotgun (WGS) entry which is preliminary data.</text>
</comment>
<sequence>MIATLALWLSVVAAGLWSGLLLTLTTILHPMFVRQPGRGFATECAHFLPIARRSPTNYALVILLIVAPAVALLGLREAPSGVPFVLTAAGLVATVTTWLISLLRSEPNYDVILSWDPDALPNDWQQAQRRWIRLNWTRAALTWTAFALFVLATHAHLTT</sequence>
<feature type="transmembrane region" description="Helical" evidence="1">
    <location>
        <begin position="6"/>
        <end position="28"/>
    </location>
</feature>
<feature type="transmembrane region" description="Helical" evidence="1">
    <location>
        <begin position="58"/>
        <end position="75"/>
    </location>
</feature>
<gene>
    <name evidence="2" type="ORF">GCM10009850_098700</name>
</gene>
<protein>
    <recommendedName>
        <fullName evidence="4">DUF1772 domain-containing protein</fullName>
    </recommendedName>
</protein>
<keyword evidence="3" id="KW-1185">Reference proteome</keyword>
<evidence type="ECO:0000313" key="2">
    <source>
        <dbReference type="EMBL" id="GAA2214405.1"/>
    </source>
</evidence>
<accession>A0ABN3CXZ7</accession>
<feature type="transmembrane region" description="Helical" evidence="1">
    <location>
        <begin position="139"/>
        <end position="157"/>
    </location>
</feature>
<evidence type="ECO:0000313" key="3">
    <source>
        <dbReference type="Proteomes" id="UP001499843"/>
    </source>
</evidence>
<name>A0ABN3CXZ7_9ACTN</name>
<keyword evidence="1" id="KW-1133">Transmembrane helix</keyword>
<keyword evidence="1" id="KW-0812">Transmembrane</keyword>
<evidence type="ECO:0008006" key="4">
    <source>
        <dbReference type="Google" id="ProtNLM"/>
    </source>
</evidence>